<sequence>MAVNVRYCFALSANRILNRRAFVLGGVQAIAMVPPRAIHHMKMPSITRNAKLNMTL</sequence>
<dbReference type="AlphaFoldDB" id="A0A4Y7QGL7"/>
<name>A0A4Y7QGL7_9AGAM</name>
<proteinExistence type="predicted"/>
<protein>
    <submittedName>
        <fullName evidence="1">Uncharacterized protein</fullName>
    </submittedName>
</protein>
<dbReference type="VEuPathDB" id="FungiDB:BD410DRAFT_782899"/>
<evidence type="ECO:0000313" key="1">
    <source>
        <dbReference type="EMBL" id="TDL26823.1"/>
    </source>
</evidence>
<dbReference type="Proteomes" id="UP000294933">
    <property type="component" value="Unassembled WGS sequence"/>
</dbReference>
<evidence type="ECO:0000313" key="2">
    <source>
        <dbReference type="Proteomes" id="UP000294933"/>
    </source>
</evidence>
<gene>
    <name evidence="1" type="ORF">BD410DRAFT_782899</name>
</gene>
<keyword evidence="2" id="KW-1185">Reference proteome</keyword>
<reference evidence="1 2" key="1">
    <citation type="submission" date="2018-06" db="EMBL/GenBank/DDBJ databases">
        <title>A transcriptomic atlas of mushroom development highlights an independent origin of complex multicellularity.</title>
        <authorList>
            <consortium name="DOE Joint Genome Institute"/>
            <person name="Krizsan K."/>
            <person name="Almasi E."/>
            <person name="Merenyi Z."/>
            <person name="Sahu N."/>
            <person name="Viragh M."/>
            <person name="Koszo T."/>
            <person name="Mondo S."/>
            <person name="Kiss B."/>
            <person name="Balint B."/>
            <person name="Kues U."/>
            <person name="Barry K."/>
            <person name="Hegedus J.C."/>
            <person name="Henrissat B."/>
            <person name="Johnson J."/>
            <person name="Lipzen A."/>
            <person name="Ohm R."/>
            <person name="Nagy I."/>
            <person name="Pangilinan J."/>
            <person name="Yan J."/>
            <person name="Xiong Y."/>
            <person name="Grigoriev I.V."/>
            <person name="Hibbett D.S."/>
            <person name="Nagy L.G."/>
        </authorList>
    </citation>
    <scope>NUCLEOTIDE SEQUENCE [LARGE SCALE GENOMIC DNA]</scope>
    <source>
        <strain evidence="1 2">SZMC22713</strain>
    </source>
</reference>
<dbReference type="EMBL" id="ML170160">
    <property type="protein sequence ID" value="TDL26823.1"/>
    <property type="molecule type" value="Genomic_DNA"/>
</dbReference>
<accession>A0A4Y7QGL7</accession>
<organism evidence="1 2">
    <name type="scientific">Rickenella mellea</name>
    <dbReference type="NCBI Taxonomy" id="50990"/>
    <lineage>
        <taxon>Eukaryota</taxon>
        <taxon>Fungi</taxon>
        <taxon>Dikarya</taxon>
        <taxon>Basidiomycota</taxon>
        <taxon>Agaricomycotina</taxon>
        <taxon>Agaricomycetes</taxon>
        <taxon>Hymenochaetales</taxon>
        <taxon>Rickenellaceae</taxon>
        <taxon>Rickenella</taxon>
    </lineage>
</organism>